<organism evidence="1 2">
    <name type="scientific">Parascedosporium putredinis</name>
    <dbReference type="NCBI Taxonomy" id="1442378"/>
    <lineage>
        <taxon>Eukaryota</taxon>
        <taxon>Fungi</taxon>
        <taxon>Dikarya</taxon>
        <taxon>Ascomycota</taxon>
        <taxon>Pezizomycotina</taxon>
        <taxon>Sordariomycetes</taxon>
        <taxon>Hypocreomycetidae</taxon>
        <taxon>Microascales</taxon>
        <taxon>Microascaceae</taxon>
        <taxon>Parascedosporium</taxon>
    </lineage>
</organism>
<dbReference type="EMBL" id="CALLCH030000011">
    <property type="protein sequence ID" value="CAI4214551.1"/>
    <property type="molecule type" value="Genomic_DNA"/>
</dbReference>
<dbReference type="OrthoDB" id="4589419at2759"/>
<dbReference type="Proteomes" id="UP000838763">
    <property type="component" value="Unassembled WGS sequence"/>
</dbReference>
<protein>
    <submittedName>
        <fullName evidence="1">Uncharacterized protein</fullName>
    </submittedName>
</protein>
<accession>A0A9P1MAP8</accession>
<sequence>MPEIIPELSRAQIEDKSKGSMLAKSLVCFQAWKSTQSNAKSITIAAWFCIQCLTRFGQKLPVSLLELNTLGHAICTLLIYCMWWEKPLDIGQAEAIRVSGSDLERLVAAMCDTSEVEMIVQTDAFHRRREIKIPIKRTDKGPVVDLRDVCAAYRKLCTRLYKGLVKFM</sequence>
<keyword evidence="2" id="KW-1185">Reference proteome</keyword>
<gene>
    <name evidence="1" type="ORF">PPNO1_LOCUS4282</name>
</gene>
<evidence type="ECO:0000313" key="1">
    <source>
        <dbReference type="EMBL" id="CAI4214551.1"/>
    </source>
</evidence>
<reference evidence="1" key="1">
    <citation type="submission" date="2022-11" db="EMBL/GenBank/DDBJ databases">
        <authorList>
            <person name="Scott C."/>
            <person name="Bruce N."/>
        </authorList>
    </citation>
    <scope>NUCLEOTIDE SEQUENCE</scope>
</reference>
<dbReference type="AlphaFoldDB" id="A0A9P1MAP8"/>
<evidence type="ECO:0000313" key="2">
    <source>
        <dbReference type="Proteomes" id="UP000838763"/>
    </source>
</evidence>
<proteinExistence type="predicted"/>
<dbReference type="PANTHER" id="PTHR35043:SF9">
    <property type="match status" value="1"/>
</dbReference>
<comment type="caution">
    <text evidence="1">The sequence shown here is derived from an EMBL/GenBank/DDBJ whole genome shotgun (WGS) entry which is preliminary data.</text>
</comment>
<name>A0A9P1MAP8_9PEZI</name>
<dbReference type="PANTHER" id="PTHR35043">
    <property type="entry name" value="TRANSCRIPTION FACTOR DOMAIN-CONTAINING PROTEIN"/>
    <property type="match status" value="1"/>
</dbReference>